<evidence type="ECO:0000313" key="2">
    <source>
        <dbReference type="EMBL" id="AKN36457.1"/>
    </source>
</evidence>
<evidence type="ECO:0000256" key="1">
    <source>
        <dbReference type="SAM" id="SignalP"/>
    </source>
</evidence>
<keyword evidence="1" id="KW-0732">Signal</keyword>
<reference evidence="2" key="1">
    <citation type="journal article" date="2015" name="MBio">
        <title>Eco-Evolutionary Dynamics of Episomes among Ecologically Cohesive Bacterial Populations.</title>
        <authorList>
            <person name="Xue H."/>
            <person name="Cordero O.X."/>
            <person name="Camas F.M."/>
            <person name="Trimble W."/>
            <person name="Meyer F."/>
            <person name="Guglielmini J."/>
            <person name="Rocha E.P."/>
            <person name="Polz M.F."/>
        </authorList>
    </citation>
    <scope>NUCLEOTIDE SEQUENCE</scope>
    <source>
        <strain evidence="2">FF_308</strain>
    </source>
</reference>
<dbReference type="EMBL" id="KP795491">
    <property type="protein sequence ID" value="AKN36457.1"/>
    <property type="molecule type" value="Genomic_DNA"/>
</dbReference>
<feature type="signal peptide" evidence="1">
    <location>
        <begin position="1"/>
        <end position="26"/>
    </location>
</feature>
<organism evidence="2">
    <name type="scientific">Vibrio splendidus</name>
    <dbReference type="NCBI Taxonomy" id="29497"/>
    <lineage>
        <taxon>Bacteria</taxon>
        <taxon>Pseudomonadati</taxon>
        <taxon>Pseudomonadota</taxon>
        <taxon>Gammaproteobacteria</taxon>
        <taxon>Vibrionales</taxon>
        <taxon>Vibrionaceae</taxon>
        <taxon>Vibrio</taxon>
    </lineage>
</organism>
<dbReference type="AlphaFoldDB" id="A0A0H3ZPT6"/>
<sequence length="85" mass="9177">MVSSKTLKVVIVSALVLVTGGCQSLAQTTPAMSIDVVDCKPAAPQLESYTVDEGGIYYPKRSLTNLMIYIEQLNACIDYHQARPG</sequence>
<feature type="chain" id="PRO_5005205017" evidence="1">
    <location>
        <begin position="27"/>
        <end position="85"/>
    </location>
</feature>
<dbReference type="PROSITE" id="PS51257">
    <property type="entry name" value="PROKAR_LIPOPROTEIN"/>
    <property type="match status" value="1"/>
</dbReference>
<protein>
    <submittedName>
        <fullName evidence="2">Uncharacterized protein</fullName>
    </submittedName>
</protein>
<accession>A0A0H3ZPT6</accession>
<proteinExistence type="predicted"/>
<name>A0A0H3ZPT6_VIBSP</name>